<dbReference type="Proteomes" id="UP000070063">
    <property type="component" value="Unassembled WGS sequence"/>
</dbReference>
<evidence type="ECO:0000313" key="2">
    <source>
        <dbReference type="Proteomes" id="UP000070063"/>
    </source>
</evidence>
<gene>
    <name evidence="1" type="ORF">HMPREF3225_00991</name>
</gene>
<reference evidence="1 2" key="1">
    <citation type="submission" date="2016-01" db="EMBL/GenBank/DDBJ databases">
        <authorList>
            <person name="Mitreva M."/>
            <person name="Pepin K.H."/>
            <person name="Mihindukulasuriya K.A."/>
            <person name="Fulton R."/>
            <person name="Fronick C."/>
            <person name="O'Laughlin M."/>
            <person name="Miner T."/>
            <person name="Herter B."/>
            <person name="Rosa B.A."/>
            <person name="Cordes M."/>
            <person name="Tomlinson C."/>
            <person name="Wollam A."/>
            <person name="Palsikar V.B."/>
            <person name="Mardis E.R."/>
            <person name="Wilson R.K."/>
        </authorList>
    </citation>
    <scope>NUCLEOTIDE SEQUENCE [LARGE SCALE GENOMIC DNA]</scope>
    <source>
        <strain evidence="1 2">MJR7738</strain>
    </source>
</reference>
<dbReference type="RefSeq" id="WP_225307941.1">
    <property type="nucleotide sequence ID" value="NZ_CP041726.1"/>
</dbReference>
<protein>
    <recommendedName>
        <fullName evidence="3">Pathogenicity island protein</fullName>
    </recommendedName>
</protein>
<name>A0ABD4EGZ6_STALU</name>
<organism evidence="1 2">
    <name type="scientific">Staphylococcus lugdunensis</name>
    <dbReference type="NCBI Taxonomy" id="28035"/>
    <lineage>
        <taxon>Bacteria</taxon>
        <taxon>Bacillati</taxon>
        <taxon>Bacillota</taxon>
        <taxon>Bacilli</taxon>
        <taxon>Bacillales</taxon>
        <taxon>Staphylococcaceae</taxon>
        <taxon>Staphylococcus</taxon>
    </lineage>
</organism>
<comment type="caution">
    <text evidence="1">The sequence shown here is derived from an EMBL/GenBank/DDBJ whole genome shotgun (WGS) entry which is preliminary data.</text>
</comment>
<evidence type="ECO:0000313" key="1">
    <source>
        <dbReference type="EMBL" id="KXA38886.1"/>
    </source>
</evidence>
<sequence>MSIVSNNDEKMISDYELFTRFNAHYIQSRISIIETDIEEMYERNTPSLCSDDVTGLIYYESYSVENLAIAIIEEREKLNKYIAKSNRDLKAFYTVLDQYNDPDKKNIKKYIKERSTAHLNLIDSFKRDLYKYIDSNRNKRNKVINQESYYTDSQRFKSNSYPHKHTLNQERVIKDKLIDENEKNISIEVFIEKLKRLDNKSFKEFIYKRNVNNITFEQVLTLLNVIPKKLPKREVTKPYNYIRDVGLKTN</sequence>
<proteinExistence type="predicted"/>
<dbReference type="AlphaFoldDB" id="A0ABD4EGZ6"/>
<evidence type="ECO:0008006" key="3">
    <source>
        <dbReference type="Google" id="ProtNLM"/>
    </source>
</evidence>
<dbReference type="EMBL" id="LRQI01000036">
    <property type="protein sequence ID" value="KXA38886.1"/>
    <property type="molecule type" value="Genomic_DNA"/>
</dbReference>
<accession>A0ABD4EGZ6</accession>